<organism evidence="1">
    <name type="scientific">Cupriavidus necator</name>
    <name type="common">Alcaligenes eutrophus</name>
    <name type="synonym">Ralstonia eutropha</name>
    <dbReference type="NCBI Taxonomy" id="106590"/>
    <lineage>
        <taxon>Bacteria</taxon>
        <taxon>Pseudomonadati</taxon>
        <taxon>Pseudomonadota</taxon>
        <taxon>Betaproteobacteria</taxon>
        <taxon>Burkholderiales</taxon>
        <taxon>Burkholderiaceae</taxon>
        <taxon>Cupriavidus</taxon>
    </lineage>
</organism>
<reference evidence="1" key="1">
    <citation type="submission" date="2016-09" db="EMBL/GenBank/DDBJ databases">
        <authorList>
            <person name="Capua I."/>
            <person name="De Benedictis P."/>
            <person name="Joannis T."/>
            <person name="Lombin L.H."/>
            <person name="Cattoli G."/>
        </authorList>
    </citation>
    <scope>NUCLEOTIDE SEQUENCE</scope>
    <source>
        <strain evidence="1">B9</strain>
    </source>
</reference>
<proteinExistence type="predicted"/>
<dbReference type="AlphaFoldDB" id="A0A1K0JGZ2"/>
<evidence type="ECO:0000313" key="1">
    <source>
        <dbReference type="EMBL" id="SCU77430.1"/>
    </source>
</evidence>
<name>A0A1K0JGZ2_CUPNE</name>
<sequence>MRYGLGPLKVSTTIGKSVELTTGKLGRMVMDGVARFCSSAQAEPQAWHIPVDPLIDEELADALRAGCCRASRRSGVKASTPRASHP</sequence>
<dbReference type="EMBL" id="FMSH01000308">
    <property type="protein sequence ID" value="SCU77430.1"/>
    <property type="molecule type" value="Genomic_DNA"/>
</dbReference>
<gene>
    <name evidence="1" type="ORF">CNECB9_3760028</name>
</gene>
<accession>A0A1K0JGZ2</accession>
<protein>
    <submittedName>
        <fullName evidence="1">Uncharacterized protein</fullName>
    </submittedName>
</protein>